<organism evidence="5">
    <name type="scientific">Chlorobium phaeobacteroides (strain BS1)</name>
    <dbReference type="NCBI Taxonomy" id="331678"/>
    <lineage>
        <taxon>Bacteria</taxon>
        <taxon>Pseudomonadati</taxon>
        <taxon>Chlorobiota</taxon>
        <taxon>Chlorobiia</taxon>
        <taxon>Chlorobiales</taxon>
        <taxon>Chlorobiaceae</taxon>
        <taxon>Chlorobium/Pelodictyon group</taxon>
        <taxon>Chlorobium</taxon>
    </lineage>
</organism>
<dbReference type="GO" id="GO:0006654">
    <property type="term" value="P:phosphatidic acid biosynthetic process"/>
    <property type="evidence" value="ECO:0007669"/>
    <property type="project" value="TreeGrafter"/>
</dbReference>
<reference evidence="5" key="1">
    <citation type="submission" date="2008-06" db="EMBL/GenBank/DDBJ databases">
        <title>Complete sequence of Chlorobium phaeobacteroides BS1.</title>
        <authorList>
            <consortium name="US DOE Joint Genome Institute"/>
            <person name="Lucas S."/>
            <person name="Copeland A."/>
            <person name="Lapidus A."/>
            <person name="Glavina del Rio T."/>
            <person name="Dalin E."/>
            <person name="Tice H."/>
            <person name="Bruce D."/>
            <person name="Goodwin L."/>
            <person name="Pitluck S."/>
            <person name="Schmutz J."/>
            <person name="Larimer F."/>
            <person name="Land M."/>
            <person name="Hauser L."/>
            <person name="Kyrpides N."/>
            <person name="Ovchinnikova G."/>
            <person name="Li T."/>
            <person name="Liu Z."/>
            <person name="Zhao F."/>
            <person name="Overmann J."/>
            <person name="Bryant D.A."/>
            <person name="Richardson P."/>
        </authorList>
    </citation>
    <scope>NUCLEOTIDE SEQUENCE [LARGE SCALE GENOMIC DNA]</scope>
    <source>
        <strain evidence="5">BS1</strain>
    </source>
</reference>
<evidence type="ECO:0000256" key="3">
    <source>
        <dbReference type="ARBA" id="ARBA00023315"/>
    </source>
</evidence>
<dbReference type="AlphaFoldDB" id="B3EQX6"/>
<proteinExistence type="predicted"/>
<dbReference type="GO" id="GO:0003841">
    <property type="term" value="F:1-acylglycerol-3-phosphate O-acyltransferase activity"/>
    <property type="evidence" value="ECO:0007669"/>
    <property type="project" value="TreeGrafter"/>
</dbReference>
<evidence type="ECO:0000259" key="4">
    <source>
        <dbReference type="SMART" id="SM00563"/>
    </source>
</evidence>
<protein>
    <submittedName>
        <fullName evidence="5">Phospholipid/glycerol acyltransferase</fullName>
    </submittedName>
</protein>
<dbReference type="SUPFAM" id="SSF69593">
    <property type="entry name" value="Glycerol-3-phosphate (1)-acyltransferase"/>
    <property type="match status" value="1"/>
</dbReference>
<comment type="pathway">
    <text evidence="1">Lipid metabolism.</text>
</comment>
<dbReference type="EMBL" id="CP001101">
    <property type="protein sequence ID" value="ACE04157.1"/>
    <property type="molecule type" value="Genomic_DNA"/>
</dbReference>
<sequence>MSVLREKLFSALPFLRPGESLLLRLLMIPNLFLLHAEGIEHIRQHQGALIVACNHNNAFESLLVPAFLVYHSAGRKISFVIDWMFGKVPLLGHVLNVMEPVYVYHKRSTSRFLESRRPKTTCSKDTVSLCRERLRNGMRIGIFPEGTRNRDPYRLLRARPGVGHIALGSGVPVLPVGIHCVSGRKRKKVHEFGKITLKIGKPIRFDDLSEAYRIADSSGALSGSKGNERNVLAQTAADRIMIRISGLCGKSFTGHLPDMNTQNKMGDFLKNDNLHNKEEICPV</sequence>
<dbReference type="PANTHER" id="PTHR10434">
    <property type="entry name" value="1-ACYL-SN-GLYCEROL-3-PHOSPHATE ACYLTRANSFERASE"/>
    <property type="match status" value="1"/>
</dbReference>
<gene>
    <name evidence="5" type="ordered locus">Cphamn1_1225</name>
</gene>
<dbReference type="Pfam" id="PF01553">
    <property type="entry name" value="Acyltransferase"/>
    <property type="match status" value="1"/>
</dbReference>
<evidence type="ECO:0000256" key="2">
    <source>
        <dbReference type="ARBA" id="ARBA00022679"/>
    </source>
</evidence>
<dbReference type="CDD" id="cd07989">
    <property type="entry name" value="LPLAT_AGPAT-like"/>
    <property type="match status" value="1"/>
</dbReference>
<dbReference type="InterPro" id="IPR002123">
    <property type="entry name" value="Plipid/glycerol_acylTrfase"/>
</dbReference>
<name>B3EQX6_CHLPB</name>
<evidence type="ECO:0000256" key="1">
    <source>
        <dbReference type="ARBA" id="ARBA00005189"/>
    </source>
</evidence>
<dbReference type="KEGG" id="cpb:Cphamn1_1225"/>
<evidence type="ECO:0000313" key="5">
    <source>
        <dbReference type="EMBL" id="ACE04157.1"/>
    </source>
</evidence>
<dbReference type="HOGENOM" id="CLU_1025629_0_0_10"/>
<dbReference type="PANTHER" id="PTHR10434:SF11">
    <property type="entry name" value="1-ACYL-SN-GLYCEROL-3-PHOSPHATE ACYLTRANSFERASE"/>
    <property type="match status" value="1"/>
</dbReference>
<dbReference type="STRING" id="331678.Cphamn1_1225"/>
<dbReference type="eggNOG" id="COG0204">
    <property type="taxonomic scope" value="Bacteria"/>
</dbReference>
<dbReference type="OrthoDB" id="9803035at2"/>
<dbReference type="SMART" id="SM00563">
    <property type="entry name" value="PlsC"/>
    <property type="match status" value="1"/>
</dbReference>
<keyword evidence="2 5" id="KW-0808">Transferase</keyword>
<feature type="domain" description="Phospholipid/glycerol acyltransferase" evidence="4">
    <location>
        <begin position="49"/>
        <end position="181"/>
    </location>
</feature>
<accession>B3EQX6</accession>
<keyword evidence="3 5" id="KW-0012">Acyltransferase</keyword>